<comment type="caution">
    <text evidence="1">The sequence shown here is derived from an EMBL/GenBank/DDBJ whole genome shotgun (WGS) entry which is preliminary data.</text>
</comment>
<keyword evidence="2" id="KW-1185">Reference proteome</keyword>
<dbReference type="AlphaFoldDB" id="A0A7J8EKC6"/>
<name>A0A7J8EKC6_ROUAE</name>
<organism evidence="1 2">
    <name type="scientific">Rousettus aegyptiacus</name>
    <name type="common">Egyptian fruit bat</name>
    <name type="synonym">Pteropus aegyptiacus</name>
    <dbReference type="NCBI Taxonomy" id="9407"/>
    <lineage>
        <taxon>Eukaryota</taxon>
        <taxon>Metazoa</taxon>
        <taxon>Chordata</taxon>
        <taxon>Craniata</taxon>
        <taxon>Vertebrata</taxon>
        <taxon>Euteleostomi</taxon>
        <taxon>Mammalia</taxon>
        <taxon>Eutheria</taxon>
        <taxon>Laurasiatheria</taxon>
        <taxon>Chiroptera</taxon>
        <taxon>Yinpterochiroptera</taxon>
        <taxon>Pteropodoidea</taxon>
        <taxon>Pteropodidae</taxon>
        <taxon>Rousettinae</taxon>
        <taxon>Rousettus</taxon>
    </lineage>
</organism>
<evidence type="ECO:0000313" key="1">
    <source>
        <dbReference type="EMBL" id="KAF6435781.1"/>
    </source>
</evidence>
<reference evidence="1 2" key="1">
    <citation type="journal article" date="2020" name="Nature">
        <title>Six reference-quality genomes reveal evolution of bat adaptations.</title>
        <authorList>
            <person name="Jebb D."/>
            <person name="Huang Z."/>
            <person name="Pippel M."/>
            <person name="Hughes G.M."/>
            <person name="Lavrichenko K."/>
            <person name="Devanna P."/>
            <person name="Winkler S."/>
            <person name="Jermiin L.S."/>
            <person name="Skirmuntt E.C."/>
            <person name="Katzourakis A."/>
            <person name="Burkitt-Gray L."/>
            <person name="Ray D.A."/>
            <person name="Sullivan K.A.M."/>
            <person name="Roscito J.G."/>
            <person name="Kirilenko B.M."/>
            <person name="Davalos L.M."/>
            <person name="Corthals A.P."/>
            <person name="Power M.L."/>
            <person name="Jones G."/>
            <person name="Ransome R.D."/>
            <person name="Dechmann D.K.N."/>
            <person name="Locatelli A.G."/>
            <person name="Puechmaille S.J."/>
            <person name="Fedrigo O."/>
            <person name="Jarvis E.D."/>
            <person name="Hiller M."/>
            <person name="Vernes S.C."/>
            <person name="Myers E.W."/>
            <person name="Teeling E.C."/>
        </authorList>
    </citation>
    <scope>NUCLEOTIDE SEQUENCE [LARGE SCALE GENOMIC DNA]</scope>
    <source>
        <strain evidence="1">MRouAeg1</strain>
        <tissue evidence="1">Muscle</tissue>
    </source>
</reference>
<sequence>MFDFYLIYFSRVAQRELKRAKTLNRKILLAPSDPHGLEKQCLFYLGVRLPFPQDISGKCCLIELTPRHFLLHPPTAELHTFQRTRKTPATRHLFDLPGSHAPPGIRGLLNETLESGKVYTDFAWETSGQRVPQVIYQN</sequence>
<gene>
    <name evidence="1" type="ORF">HJG63_012509</name>
</gene>
<accession>A0A7J8EKC6</accession>
<evidence type="ECO:0000313" key="2">
    <source>
        <dbReference type="Proteomes" id="UP000593571"/>
    </source>
</evidence>
<proteinExistence type="predicted"/>
<dbReference type="Proteomes" id="UP000593571">
    <property type="component" value="Unassembled WGS sequence"/>
</dbReference>
<dbReference type="EMBL" id="JACASE010000009">
    <property type="protein sequence ID" value="KAF6435781.1"/>
    <property type="molecule type" value="Genomic_DNA"/>
</dbReference>
<protein>
    <submittedName>
        <fullName evidence="1">Uncharacterized protein</fullName>
    </submittedName>
</protein>